<dbReference type="PANTHER" id="PTHR47326">
    <property type="entry name" value="TRANSPOSABLE ELEMENT TC3 TRANSPOSASE-LIKE PROTEIN"/>
    <property type="match status" value="1"/>
</dbReference>
<organism evidence="1">
    <name type="scientific">Timema douglasi</name>
    <name type="common">Walking stick</name>
    <dbReference type="NCBI Taxonomy" id="61478"/>
    <lineage>
        <taxon>Eukaryota</taxon>
        <taxon>Metazoa</taxon>
        <taxon>Ecdysozoa</taxon>
        <taxon>Arthropoda</taxon>
        <taxon>Hexapoda</taxon>
        <taxon>Insecta</taxon>
        <taxon>Pterygota</taxon>
        <taxon>Neoptera</taxon>
        <taxon>Polyneoptera</taxon>
        <taxon>Phasmatodea</taxon>
        <taxon>Timematodea</taxon>
        <taxon>Timematoidea</taxon>
        <taxon>Timematidae</taxon>
        <taxon>Timema</taxon>
    </lineage>
</organism>
<reference evidence="1" key="1">
    <citation type="submission" date="2020-11" db="EMBL/GenBank/DDBJ databases">
        <authorList>
            <person name="Tran Van P."/>
        </authorList>
    </citation>
    <scope>NUCLEOTIDE SEQUENCE</scope>
</reference>
<dbReference type="EMBL" id="OA564330">
    <property type="protein sequence ID" value="CAD7193881.1"/>
    <property type="molecule type" value="Genomic_DNA"/>
</dbReference>
<dbReference type="PANTHER" id="PTHR47326:SF1">
    <property type="entry name" value="HTH PSQ-TYPE DOMAIN-CONTAINING PROTEIN"/>
    <property type="match status" value="1"/>
</dbReference>
<proteinExistence type="predicted"/>
<protein>
    <submittedName>
        <fullName evidence="1">Uncharacterized protein</fullName>
    </submittedName>
</protein>
<accession>A0A7R8V924</accession>
<gene>
    <name evidence="1" type="ORF">TDIB3V08_LOCUS321</name>
</gene>
<sequence>MELVSEGKNFRLARKEELPEILEFLEKHLPDSLKGFGNYTGHPDKVVYRKCLNWCNLCNSYKTKNSLSLLLNHHDQPRFSKQHSRERFQHCLVALGVCVSERAWPGVVCGGGEWWEEGRPVQPRSADNSQGSLSSRNSRAGTTKLKLVELDKVKWLKLMARKSFDCQAWPAERLYYTDRYPNRRHPSGNMFRRLELHCRETGQMGPAQHMDAGWPRNVLTPDLEDAVLTVVQQPPARSTHNIAWARNLSESAVHQVLRDEGYHPYHYTTTHHPLPVPSDSEDVSKRQSVGLLFLREQELARRARVFAFPWHDAFDSTFCAVPRYRQAISCYVTLNLLLICGYHGNRW</sequence>
<dbReference type="AlphaFoldDB" id="A0A7R8V924"/>
<evidence type="ECO:0000313" key="1">
    <source>
        <dbReference type="EMBL" id="CAD7193881.1"/>
    </source>
</evidence>
<name>A0A7R8V924_TIMDO</name>